<dbReference type="InterPro" id="IPR036388">
    <property type="entry name" value="WH-like_DNA-bd_sf"/>
</dbReference>
<evidence type="ECO:0000259" key="7">
    <source>
        <dbReference type="SMART" id="SM01372"/>
    </source>
</evidence>
<evidence type="ECO:0000256" key="4">
    <source>
        <dbReference type="ARBA" id="ARBA00023163"/>
    </source>
</evidence>
<dbReference type="AlphaFoldDB" id="A0A0N4UI55"/>
<evidence type="ECO:0000256" key="1">
    <source>
        <dbReference type="ARBA" id="ARBA00010940"/>
    </source>
</evidence>
<dbReference type="Pfam" id="PF02319">
    <property type="entry name" value="WHD_E2F_TDP"/>
    <property type="match status" value="2"/>
</dbReference>
<dbReference type="InterPro" id="IPR003316">
    <property type="entry name" value="E2F_WHTH_DNA-bd_dom"/>
</dbReference>
<dbReference type="STRING" id="318479.A0A0N4UI55"/>
<dbReference type="EMBL" id="UYYG01001196">
    <property type="protein sequence ID" value="VDN59967.1"/>
    <property type="molecule type" value="Genomic_DNA"/>
</dbReference>
<name>A0A0N4UI55_DRAME</name>
<evidence type="ECO:0000313" key="8">
    <source>
        <dbReference type="EMBL" id="VDN59967.1"/>
    </source>
</evidence>
<dbReference type="Gene3D" id="1.10.10.10">
    <property type="entry name" value="Winged helix-like DNA-binding domain superfamily/Winged helix DNA-binding domain"/>
    <property type="match status" value="2"/>
</dbReference>
<accession>A0A0N4UI55</accession>
<keyword evidence="2 5" id="KW-0805">Transcription regulation</keyword>
<comment type="subcellular location">
    <subcellularLocation>
        <location evidence="5">Nucleus</location>
    </subcellularLocation>
</comment>
<feature type="compositionally biased region" description="Polar residues" evidence="6">
    <location>
        <begin position="44"/>
        <end position="61"/>
    </location>
</feature>
<comment type="similarity">
    <text evidence="1 5">Belongs to the E2F/DP family.</text>
</comment>
<feature type="compositionally biased region" description="Polar residues" evidence="6">
    <location>
        <begin position="360"/>
        <end position="405"/>
    </location>
</feature>
<feature type="domain" description="E2F/DP family winged-helix DNA-binding" evidence="7">
    <location>
        <begin position="260"/>
        <end position="351"/>
    </location>
</feature>
<feature type="compositionally biased region" description="Low complexity" evidence="6">
    <location>
        <begin position="412"/>
        <end position="428"/>
    </location>
</feature>
<feature type="compositionally biased region" description="Low complexity" evidence="6">
    <location>
        <begin position="10"/>
        <end position="25"/>
    </location>
</feature>
<evidence type="ECO:0000256" key="2">
    <source>
        <dbReference type="ARBA" id="ARBA00023015"/>
    </source>
</evidence>
<dbReference type="GO" id="GO:0000981">
    <property type="term" value="F:DNA-binding transcription factor activity, RNA polymerase II-specific"/>
    <property type="evidence" value="ECO:0007669"/>
    <property type="project" value="TreeGrafter"/>
</dbReference>
<evidence type="ECO:0000313" key="9">
    <source>
        <dbReference type="Proteomes" id="UP000038040"/>
    </source>
</evidence>
<evidence type="ECO:0000256" key="6">
    <source>
        <dbReference type="SAM" id="MobiDB-lite"/>
    </source>
</evidence>
<gene>
    <name evidence="8" type="ORF">DME_LOCUS9940</name>
</gene>
<organism evidence="9 11">
    <name type="scientific">Dracunculus medinensis</name>
    <name type="common">Guinea worm</name>
    <dbReference type="NCBI Taxonomy" id="318479"/>
    <lineage>
        <taxon>Eukaryota</taxon>
        <taxon>Metazoa</taxon>
        <taxon>Ecdysozoa</taxon>
        <taxon>Nematoda</taxon>
        <taxon>Chromadorea</taxon>
        <taxon>Rhabditida</taxon>
        <taxon>Spirurina</taxon>
        <taxon>Dracunculoidea</taxon>
        <taxon>Dracunculidae</taxon>
        <taxon>Dracunculus</taxon>
    </lineage>
</organism>
<dbReference type="PANTHER" id="PTHR12081:SF7">
    <property type="entry name" value="TRANSCRIPTION FACTOR EFL-3"/>
    <property type="match status" value="1"/>
</dbReference>
<feature type="region of interest" description="Disordered" evidence="6">
    <location>
        <begin position="358"/>
        <end position="428"/>
    </location>
</feature>
<keyword evidence="3 5" id="KW-0238">DNA-binding</keyword>
<feature type="domain" description="E2F/DP family winged-helix DNA-binding" evidence="7">
    <location>
        <begin position="125"/>
        <end position="193"/>
    </location>
</feature>
<sequence length="581" mass="64534">MNDNIDVGDSALLSSSSSRSPIGDLSKSRSRSPRSRTLERRDSWLSSSTTKQQFTDTQSQVKCKEIKSPHKFRSKSVEPGSSRLLSPKINSSKPAVKIKSFEIDSTDILEEDNSPLVTASERRLRKEKALGALCIKFVKFAEEYAAKNNGELTLPAVAELMGEERRRIYDIVNVLEALEVLSKKSRCTYFWHGMGQLPNLIAVLAKEAVEQQVAELYKRAEFCMNQMKPLSESEPGQEVVGSWVEVGKNIPVGTRTLHNSVRASLSSLCRRFLIVLLGARTITDEKVHWVSLDIASTILYKDPSKEEYVAPPRARCRRLYDVANVLIALKLIKRGHFIYGTRKTAGFLYCGPEPTKKVSETGSSVQHSTSSHIRYSHSNPTATPNMPDSVQEDSQQKSSLASSENFRSENPLLSGSGSLIQDSSSSSSRPLARIDNIIESDHASARNQNMPPPVFSTLNLAEKRAFNQLNYTLNSPKTFGTQDLSLSPEQLLAYFTCAMQTGQLPVGSAFPGSSVLSLNNFNLPRFFVRILAAFGENFAIEYRCAIIFSLKIHKSGANAILRNNRKCHSSDLSLMREKIVN</sequence>
<evidence type="ECO:0000256" key="5">
    <source>
        <dbReference type="RuleBase" id="RU003796"/>
    </source>
</evidence>
<keyword evidence="4 5" id="KW-0804">Transcription</keyword>
<dbReference type="Proteomes" id="UP000038040">
    <property type="component" value="Unplaced"/>
</dbReference>
<reference evidence="8 10" key="2">
    <citation type="submission" date="2018-11" db="EMBL/GenBank/DDBJ databases">
        <authorList>
            <consortium name="Pathogen Informatics"/>
        </authorList>
    </citation>
    <scope>NUCLEOTIDE SEQUENCE [LARGE SCALE GENOMIC DNA]</scope>
</reference>
<proteinExistence type="inferred from homology"/>
<dbReference type="SMART" id="SM01372">
    <property type="entry name" value="E2F_TDP"/>
    <property type="match status" value="2"/>
</dbReference>
<dbReference type="OrthoDB" id="5318at2759"/>
<dbReference type="SUPFAM" id="SSF46785">
    <property type="entry name" value="Winged helix' DNA-binding domain"/>
    <property type="match status" value="2"/>
</dbReference>
<dbReference type="Proteomes" id="UP000274756">
    <property type="component" value="Unassembled WGS sequence"/>
</dbReference>
<dbReference type="InterPro" id="IPR015633">
    <property type="entry name" value="E2F"/>
</dbReference>
<evidence type="ECO:0000313" key="11">
    <source>
        <dbReference type="WBParaSite" id="DME_0000727201-mRNA-1"/>
    </source>
</evidence>
<evidence type="ECO:0000313" key="10">
    <source>
        <dbReference type="Proteomes" id="UP000274756"/>
    </source>
</evidence>
<keyword evidence="5" id="KW-0539">Nucleus</keyword>
<evidence type="ECO:0000256" key="3">
    <source>
        <dbReference type="ARBA" id="ARBA00023125"/>
    </source>
</evidence>
<dbReference type="PANTHER" id="PTHR12081">
    <property type="entry name" value="TRANSCRIPTION FACTOR E2F"/>
    <property type="match status" value="1"/>
</dbReference>
<dbReference type="GO" id="GO:0000978">
    <property type="term" value="F:RNA polymerase II cis-regulatory region sequence-specific DNA binding"/>
    <property type="evidence" value="ECO:0007669"/>
    <property type="project" value="InterPro"/>
</dbReference>
<keyword evidence="10" id="KW-1185">Reference proteome</keyword>
<dbReference type="InterPro" id="IPR036390">
    <property type="entry name" value="WH_DNA-bd_sf"/>
</dbReference>
<protein>
    <submittedName>
        <fullName evidence="11">E2F_TDP domain-containing protein</fullName>
    </submittedName>
</protein>
<reference evidence="11" key="1">
    <citation type="submission" date="2017-02" db="UniProtKB">
        <authorList>
            <consortium name="WormBaseParasite"/>
        </authorList>
    </citation>
    <scope>IDENTIFICATION</scope>
</reference>
<dbReference type="WBParaSite" id="DME_0000727201-mRNA-1">
    <property type="protein sequence ID" value="DME_0000727201-mRNA-1"/>
    <property type="gene ID" value="DME_0000727201"/>
</dbReference>
<dbReference type="GO" id="GO:0090575">
    <property type="term" value="C:RNA polymerase II transcription regulator complex"/>
    <property type="evidence" value="ECO:0007669"/>
    <property type="project" value="TreeGrafter"/>
</dbReference>
<feature type="region of interest" description="Disordered" evidence="6">
    <location>
        <begin position="1"/>
        <end position="88"/>
    </location>
</feature>